<evidence type="ECO:0000313" key="2">
    <source>
        <dbReference type="Proteomes" id="UP000002971"/>
    </source>
</evidence>
<gene>
    <name evidence="1" type="ORF">LRU_01181</name>
</gene>
<evidence type="ECO:0000313" key="1">
    <source>
        <dbReference type="EMBL" id="EGM51667.1"/>
    </source>
</evidence>
<organism evidence="1 2">
    <name type="scientific">Ligilactobacillus ruminis SPM0211</name>
    <dbReference type="NCBI Taxonomy" id="1040964"/>
    <lineage>
        <taxon>Bacteria</taxon>
        <taxon>Bacillati</taxon>
        <taxon>Bacillota</taxon>
        <taxon>Bacilli</taxon>
        <taxon>Lactobacillales</taxon>
        <taxon>Lactobacillaceae</taxon>
        <taxon>Ligilactobacillus</taxon>
    </lineage>
</organism>
<proteinExistence type="predicted"/>
<dbReference type="Proteomes" id="UP000002971">
    <property type="component" value="Unassembled WGS sequence"/>
</dbReference>
<protein>
    <submittedName>
        <fullName evidence="1">Uncharacterized protein</fullName>
    </submittedName>
</protein>
<dbReference type="RefSeq" id="WP_003695319.1">
    <property type="nucleotide sequence ID" value="NZ_AFOJ01000005.1"/>
</dbReference>
<accession>F7R052</accession>
<sequence length="130" mass="15093">MWDSLESIYESAEKDSDCEAYIIPIPYYDKEENERLTKLRDESNLYSASLDIVSCKEHTVDEIDPDIIFIHNPYDDGNLITSINSDYYTRKIIRDDRLVIYVPYFVSYAADPDVYVSFGISGVYVDYVIA</sequence>
<comment type="caution">
    <text evidence="1">The sequence shown here is derived from an EMBL/GenBank/DDBJ whole genome shotgun (WGS) entry which is preliminary data.</text>
</comment>
<reference evidence="1 2" key="1">
    <citation type="journal article" date="2011" name="J. Bacteriol.">
        <title>Genome Sequence of Lactobacillus ruminis SPM0211, Isolated from a Fecal Sample from a Healthy Korean.</title>
        <authorList>
            <person name="Lee S."/>
            <person name="Cho Y.J."/>
            <person name="Lee A.H."/>
            <person name="Chun J."/>
            <person name="Ha N.J."/>
            <person name="Ko G."/>
        </authorList>
    </citation>
    <scope>NUCLEOTIDE SEQUENCE [LARGE SCALE GENOMIC DNA]</scope>
    <source>
        <strain evidence="1 2">SPM0211</strain>
    </source>
</reference>
<dbReference type="AlphaFoldDB" id="F7R052"/>
<dbReference type="EMBL" id="AFOJ01000005">
    <property type="protein sequence ID" value="EGM51667.1"/>
    <property type="molecule type" value="Genomic_DNA"/>
</dbReference>
<name>F7R052_9LACO</name>